<accession>A0A433P559</accession>
<protein>
    <submittedName>
        <fullName evidence="1">Uncharacterized protein</fullName>
    </submittedName>
</protein>
<dbReference type="EMBL" id="RBNJ01033727">
    <property type="protein sequence ID" value="RUS12632.1"/>
    <property type="molecule type" value="Genomic_DNA"/>
</dbReference>
<name>A0A433P559_9FUNG</name>
<reference evidence="1 2" key="1">
    <citation type="journal article" date="2018" name="New Phytol.">
        <title>Phylogenomics of Endogonaceae and evolution of mycorrhizas within Mucoromycota.</title>
        <authorList>
            <person name="Chang Y."/>
            <person name="Desiro A."/>
            <person name="Na H."/>
            <person name="Sandor L."/>
            <person name="Lipzen A."/>
            <person name="Clum A."/>
            <person name="Barry K."/>
            <person name="Grigoriev I.V."/>
            <person name="Martin F.M."/>
            <person name="Stajich J.E."/>
            <person name="Smith M.E."/>
            <person name="Bonito G."/>
            <person name="Spatafora J.W."/>
        </authorList>
    </citation>
    <scope>NUCLEOTIDE SEQUENCE [LARGE SCALE GENOMIC DNA]</scope>
    <source>
        <strain evidence="1 2">AD002</strain>
    </source>
</reference>
<dbReference type="AlphaFoldDB" id="A0A433P559"/>
<proteinExistence type="predicted"/>
<organism evidence="1 2">
    <name type="scientific">Jimgerdemannia flammicorona</name>
    <dbReference type="NCBI Taxonomy" id="994334"/>
    <lineage>
        <taxon>Eukaryota</taxon>
        <taxon>Fungi</taxon>
        <taxon>Fungi incertae sedis</taxon>
        <taxon>Mucoromycota</taxon>
        <taxon>Mucoromycotina</taxon>
        <taxon>Endogonomycetes</taxon>
        <taxon>Endogonales</taxon>
        <taxon>Endogonaceae</taxon>
        <taxon>Jimgerdemannia</taxon>
    </lineage>
</organism>
<evidence type="ECO:0000313" key="2">
    <source>
        <dbReference type="Proteomes" id="UP000274822"/>
    </source>
</evidence>
<gene>
    <name evidence="1" type="ORF">BC938DRAFT_478629</name>
</gene>
<keyword evidence="2" id="KW-1185">Reference proteome</keyword>
<dbReference type="Proteomes" id="UP000274822">
    <property type="component" value="Unassembled WGS sequence"/>
</dbReference>
<comment type="caution">
    <text evidence="1">The sequence shown here is derived from an EMBL/GenBank/DDBJ whole genome shotgun (WGS) entry which is preliminary data.</text>
</comment>
<sequence length="163" mass="18185">MFDEWKFRDLDATNVDERILILKNNNTYPSPNCRMPPDNTRMHPSKILNLRTLHYDTPLQPNAIANNDIGADDDVGPDAAILTDLGGGVDEDVTLVDVIESRVGESLRVTLLQMRQIEAGACQEVLGLPNIHPEALQVERVKFAVVRHEGEDFFFDRSGFGLG</sequence>
<evidence type="ECO:0000313" key="1">
    <source>
        <dbReference type="EMBL" id="RUS12632.1"/>
    </source>
</evidence>